<feature type="transmembrane region" description="Helical" evidence="1">
    <location>
        <begin position="173"/>
        <end position="191"/>
    </location>
</feature>
<sequence>MKTLQLLHIGALAPPKVIWMRVNRVLAWALIVSPLAQIALGTAFMRGLALDLAILLAHAALSLALFGMPNNAARRFSVALHVFGQQPEDMSPRNQYLLSGHRVGLTLLFVMLIVAARPLTGLPGFFVFVGPTILLLMVACWPLVRMPLTLFQHIYPSIVQALRRWGMRRHADDVAAVIVGLFVLLSSINLIR</sequence>
<keyword evidence="1" id="KW-0472">Membrane</keyword>
<dbReference type="EMBL" id="VVIW01000036">
    <property type="protein sequence ID" value="NHZ44642.1"/>
    <property type="molecule type" value="Genomic_DNA"/>
</dbReference>
<dbReference type="RefSeq" id="WP_167081493.1">
    <property type="nucleotide sequence ID" value="NZ_VVIW01000036.1"/>
</dbReference>
<name>A0ABX0MK28_9BURK</name>
<proteinExistence type="predicted"/>
<feature type="transmembrane region" description="Helical" evidence="1">
    <location>
        <begin position="96"/>
        <end position="116"/>
    </location>
</feature>
<organism evidence="2 3">
    <name type="scientific">Massilia aquatica</name>
    <dbReference type="NCBI Taxonomy" id="2609000"/>
    <lineage>
        <taxon>Bacteria</taxon>
        <taxon>Pseudomonadati</taxon>
        <taxon>Pseudomonadota</taxon>
        <taxon>Betaproteobacteria</taxon>
        <taxon>Burkholderiales</taxon>
        <taxon>Oxalobacteraceae</taxon>
        <taxon>Telluria group</taxon>
        <taxon>Massilia</taxon>
    </lineage>
</organism>
<reference evidence="2 3" key="1">
    <citation type="submission" date="2019-09" db="EMBL/GenBank/DDBJ databases">
        <title>Taxonomy of Antarctic Massilia spp.: description of Massilia rubra sp. nov., Massilia aquatica sp. nov., Massilia mucilaginosa sp. nov., Massilia frigida sp. nov. isolated from streams, lakes and regoliths.</title>
        <authorList>
            <person name="Holochova P."/>
            <person name="Sedlacek I."/>
            <person name="Kralova S."/>
            <person name="Maslanova I."/>
            <person name="Busse H.-J."/>
            <person name="Stankova E."/>
            <person name="Vrbovska V."/>
            <person name="Kovarovic V."/>
            <person name="Bartak M."/>
            <person name="Svec P."/>
            <person name="Pantucek R."/>
        </authorList>
    </citation>
    <scope>NUCLEOTIDE SEQUENCE [LARGE SCALE GENOMIC DNA]</scope>
    <source>
        <strain evidence="2 3">CCM 8693</strain>
    </source>
</reference>
<keyword evidence="1" id="KW-1133">Transmembrane helix</keyword>
<comment type="caution">
    <text evidence="2">The sequence shown here is derived from an EMBL/GenBank/DDBJ whole genome shotgun (WGS) entry which is preliminary data.</text>
</comment>
<feature type="transmembrane region" description="Helical" evidence="1">
    <location>
        <begin position="25"/>
        <end position="44"/>
    </location>
</feature>
<gene>
    <name evidence="2" type="ORF">F1609_31470</name>
</gene>
<evidence type="ECO:0000313" key="2">
    <source>
        <dbReference type="EMBL" id="NHZ44642.1"/>
    </source>
</evidence>
<keyword evidence="3" id="KW-1185">Reference proteome</keyword>
<evidence type="ECO:0000313" key="3">
    <source>
        <dbReference type="Proteomes" id="UP000819052"/>
    </source>
</evidence>
<protein>
    <submittedName>
        <fullName evidence="2">Uncharacterized protein</fullName>
    </submittedName>
</protein>
<feature type="transmembrane region" description="Helical" evidence="1">
    <location>
        <begin position="122"/>
        <end position="144"/>
    </location>
</feature>
<evidence type="ECO:0000256" key="1">
    <source>
        <dbReference type="SAM" id="Phobius"/>
    </source>
</evidence>
<keyword evidence="1" id="KW-0812">Transmembrane</keyword>
<feature type="transmembrane region" description="Helical" evidence="1">
    <location>
        <begin position="50"/>
        <end position="68"/>
    </location>
</feature>
<accession>A0ABX0MK28</accession>
<dbReference type="Proteomes" id="UP000819052">
    <property type="component" value="Unassembled WGS sequence"/>
</dbReference>